<evidence type="ECO:0000313" key="2">
    <source>
        <dbReference type="EMBL" id="PWY94512.1"/>
    </source>
</evidence>
<evidence type="ECO:0000313" key="3">
    <source>
        <dbReference type="Proteomes" id="UP000246702"/>
    </source>
</evidence>
<keyword evidence="1" id="KW-0472">Membrane</keyword>
<dbReference type="AlphaFoldDB" id="A0A317XA39"/>
<dbReference type="EMBL" id="MSFK01000004">
    <property type="protein sequence ID" value="PWY94512.1"/>
    <property type="molecule type" value="Genomic_DNA"/>
</dbReference>
<proteinExistence type="predicted"/>
<dbReference type="STRING" id="1450535.A0A317XA39"/>
<keyword evidence="3" id="KW-1185">Reference proteome</keyword>
<comment type="caution">
    <text evidence="2">The sequence shown here is derived from an EMBL/GenBank/DDBJ whole genome shotgun (WGS) entry which is preliminary data.</text>
</comment>
<sequence>MILLTPRTVAAGSYGCPIPDHLSQSTHLILLISHSTSPNNLATDTTTTTTPLIRPLTFYQFNMLVSGTCTCTIIILPLIFNLMHRHATHMSNPNEQLKYPFPLPSVPTNTNIPLPLGGGGKIYNLIHSYPILSFISFCFPNSYILPAGIHRGTL</sequence>
<gene>
    <name evidence="2" type="ORF">BO94DRAFT_277690</name>
</gene>
<dbReference type="GeneID" id="37108747"/>
<keyword evidence="1" id="KW-1133">Transmembrane helix</keyword>
<evidence type="ECO:0000256" key="1">
    <source>
        <dbReference type="SAM" id="Phobius"/>
    </source>
</evidence>
<keyword evidence="1" id="KW-0812">Transmembrane</keyword>
<dbReference type="RefSeq" id="XP_025471273.1">
    <property type="nucleotide sequence ID" value="XM_025606604.1"/>
</dbReference>
<reference evidence="2 3" key="1">
    <citation type="submission" date="2016-12" db="EMBL/GenBank/DDBJ databases">
        <title>The genomes of Aspergillus section Nigri reveals drivers in fungal speciation.</title>
        <authorList>
            <consortium name="DOE Joint Genome Institute"/>
            <person name="Vesth T.C."/>
            <person name="Nybo J."/>
            <person name="Theobald S."/>
            <person name="Brandl J."/>
            <person name="Frisvad J.C."/>
            <person name="Nielsen K.F."/>
            <person name="Lyhne E.K."/>
            <person name="Kogle M.E."/>
            <person name="Kuo A."/>
            <person name="Riley R."/>
            <person name="Clum A."/>
            <person name="Nolan M."/>
            <person name="Lipzen A."/>
            <person name="Salamov A."/>
            <person name="Henrissat B."/>
            <person name="Wiebenga A."/>
            <person name="De Vries R.P."/>
            <person name="Grigoriev I.V."/>
            <person name="Mortensen U.H."/>
            <person name="Andersen M.R."/>
            <person name="Baker S.E."/>
        </authorList>
    </citation>
    <scope>NUCLEOTIDE SEQUENCE [LARGE SCALE GENOMIC DNA]</scope>
    <source>
        <strain evidence="2 3">CBS 115572</strain>
    </source>
</reference>
<name>A0A317XA39_9EURO</name>
<dbReference type="Proteomes" id="UP000246702">
    <property type="component" value="Unassembled WGS sequence"/>
</dbReference>
<organism evidence="2 3">
    <name type="scientific">Aspergillus sclerotioniger CBS 115572</name>
    <dbReference type="NCBI Taxonomy" id="1450535"/>
    <lineage>
        <taxon>Eukaryota</taxon>
        <taxon>Fungi</taxon>
        <taxon>Dikarya</taxon>
        <taxon>Ascomycota</taxon>
        <taxon>Pezizomycotina</taxon>
        <taxon>Eurotiomycetes</taxon>
        <taxon>Eurotiomycetidae</taxon>
        <taxon>Eurotiales</taxon>
        <taxon>Aspergillaceae</taxon>
        <taxon>Aspergillus</taxon>
        <taxon>Aspergillus subgen. Circumdati</taxon>
    </lineage>
</organism>
<accession>A0A317XA39</accession>
<protein>
    <submittedName>
        <fullName evidence="2">Uncharacterized protein</fullName>
    </submittedName>
</protein>
<feature type="transmembrane region" description="Helical" evidence="1">
    <location>
        <begin position="58"/>
        <end position="80"/>
    </location>
</feature>